<dbReference type="InterPro" id="IPR039633">
    <property type="entry name" value="PAP"/>
</dbReference>
<evidence type="ECO:0000313" key="6">
    <source>
        <dbReference type="EMBL" id="CAD9696119.1"/>
    </source>
</evidence>
<proteinExistence type="predicted"/>
<name>A0A7S2SD72_9STRA</name>
<keyword evidence="2" id="KW-0934">Plastid</keyword>
<evidence type="ECO:0000259" key="5">
    <source>
        <dbReference type="Pfam" id="PF04755"/>
    </source>
</evidence>
<comment type="subcellular location">
    <subcellularLocation>
        <location evidence="1">Plastid</location>
    </subcellularLocation>
</comment>
<organism evidence="6">
    <name type="scientific">Eucampia antarctica</name>
    <dbReference type="NCBI Taxonomy" id="49252"/>
    <lineage>
        <taxon>Eukaryota</taxon>
        <taxon>Sar</taxon>
        <taxon>Stramenopiles</taxon>
        <taxon>Ochrophyta</taxon>
        <taxon>Bacillariophyta</taxon>
        <taxon>Mediophyceae</taxon>
        <taxon>Biddulphiophycidae</taxon>
        <taxon>Hemiaulales</taxon>
        <taxon>Hemiaulaceae</taxon>
        <taxon>Eucampia</taxon>
    </lineage>
</organism>
<dbReference type="GO" id="GO:0009536">
    <property type="term" value="C:plastid"/>
    <property type="evidence" value="ECO:0007669"/>
    <property type="project" value="UniProtKB-SubCell"/>
</dbReference>
<accession>A0A7S2SD72</accession>
<dbReference type="EMBL" id="HBHI01027236">
    <property type="protein sequence ID" value="CAD9696119.1"/>
    <property type="molecule type" value="Transcribed_RNA"/>
</dbReference>
<sequence>MNFVASIILLALFNNIQTNAFGVTNNNPLSVTSCRVRSTSRSSSRLHSSSSAPSDVDDSGSSGLLSEEDRNWVETPERLAIKSKLLQLCASYDRGFGASPKARNQVQELVDELESMNPTPRDAARGINGGDSTAEDVPLKGIWRMVWTTALDVLTLGASPVAVPGAIYQAIDPPIATNIIDFIPRVQSLLPISFPPSLLRAEVKTRTSLRPQNSNRVGLNFEAVKLIPIELLGVQSSGFLPPFSINFPSIPLQDLPGVDPSNSPGFFDVTYLDHDMLIIKQNDPGGYFVSIKVDDCDP</sequence>
<gene>
    <name evidence="6" type="ORF">EANT1437_LOCUS13922</name>
</gene>
<dbReference type="Pfam" id="PF04755">
    <property type="entry name" value="PAP_fibrillin"/>
    <property type="match status" value="1"/>
</dbReference>
<feature type="region of interest" description="Disordered" evidence="3">
    <location>
        <begin position="40"/>
        <end position="69"/>
    </location>
</feature>
<dbReference type="AlphaFoldDB" id="A0A7S2SD72"/>
<feature type="compositionally biased region" description="Low complexity" evidence="3">
    <location>
        <begin position="40"/>
        <end position="65"/>
    </location>
</feature>
<dbReference type="InterPro" id="IPR006843">
    <property type="entry name" value="PAP/fibrillin_dom"/>
</dbReference>
<dbReference type="PANTHER" id="PTHR31906">
    <property type="entry name" value="PLASTID-LIPID-ASSOCIATED PROTEIN 4, CHLOROPLASTIC-RELATED"/>
    <property type="match status" value="1"/>
</dbReference>
<feature type="domain" description="Plastid lipid-associated protein/fibrillin conserved" evidence="5">
    <location>
        <begin position="81"/>
        <end position="289"/>
    </location>
</feature>
<feature type="signal peptide" evidence="4">
    <location>
        <begin position="1"/>
        <end position="20"/>
    </location>
</feature>
<evidence type="ECO:0000256" key="2">
    <source>
        <dbReference type="ARBA" id="ARBA00022640"/>
    </source>
</evidence>
<reference evidence="6" key="1">
    <citation type="submission" date="2021-01" db="EMBL/GenBank/DDBJ databases">
        <authorList>
            <person name="Corre E."/>
            <person name="Pelletier E."/>
            <person name="Niang G."/>
            <person name="Scheremetjew M."/>
            <person name="Finn R."/>
            <person name="Kale V."/>
            <person name="Holt S."/>
            <person name="Cochrane G."/>
            <person name="Meng A."/>
            <person name="Brown T."/>
            <person name="Cohen L."/>
        </authorList>
    </citation>
    <scope>NUCLEOTIDE SEQUENCE</scope>
    <source>
        <strain evidence="6">CCMP1452</strain>
    </source>
</reference>
<feature type="chain" id="PRO_5031269931" description="Plastid lipid-associated protein/fibrillin conserved domain-containing protein" evidence="4">
    <location>
        <begin position="21"/>
        <end position="298"/>
    </location>
</feature>
<evidence type="ECO:0000256" key="3">
    <source>
        <dbReference type="SAM" id="MobiDB-lite"/>
    </source>
</evidence>
<evidence type="ECO:0000256" key="1">
    <source>
        <dbReference type="ARBA" id="ARBA00004474"/>
    </source>
</evidence>
<protein>
    <recommendedName>
        <fullName evidence="5">Plastid lipid-associated protein/fibrillin conserved domain-containing protein</fullName>
    </recommendedName>
</protein>
<evidence type="ECO:0000256" key="4">
    <source>
        <dbReference type="SAM" id="SignalP"/>
    </source>
</evidence>
<keyword evidence="4" id="KW-0732">Signal</keyword>